<feature type="compositionally biased region" description="Basic and acidic residues" evidence="1">
    <location>
        <begin position="48"/>
        <end position="58"/>
    </location>
</feature>
<name>A0A0U2TGT4_ACAPC</name>
<evidence type="ECO:0000256" key="1">
    <source>
        <dbReference type="SAM" id="MobiDB-lite"/>
    </source>
</evidence>
<feature type="compositionally biased region" description="Basic residues" evidence="1">
    <location>
        <begin position="30"/>
        <end position="45"/>
    </location>
</feature>
<organism evidence="2">
    <name type="scientific">Acartia pacifica</name>
    <name type="common">Copepod</name>
    <dbReference type="NCBI Taxonomy" id="335913"/>
    <lineage>
        <taxon>Eukaryota</taxon>
        <taxon>Metazoa</taxon>
        <taxon>Ecdysozoa</taxon>
        <taxon>Arthropoda</taxon>
        <taxon>Crustacea</taxon>
        <taxon>Multicrustacea</taxon>
        <taxon>Hexanauplia</taxon>
        <taxon>Copepoda</taxon>
        <taxon>Calanoida</taxon>
        <taxon>Acartiidae</taxon>
        <taxon>Acartia</taxon>
    </lineage>
</organism>
<accession>A0A0U2TGT4</accession>
<dbReference type="EMBL" id="KT754682">
    <property type="protein sequence ID" value="ALS04516.1"/>
    <property type="molecule type" value="mRNA"/>
</dbReference>
<evidence type="ECO:0000313" key="2">
    <source>
        <dbReference type="EMBL" id="ALS04516.1"/>
    </source>
</evidence>
<dbReference type="AlphaFoldDB" id="A0A0U2TGT4"/>
<protein>
    <submittedName>
        <fullName evidence="2">Uncharacterized protein</fullName>
    </submittedName>
</protein>
<proteinExistence type="evidence at transcript level"/>
<sequence length="58" mass="6682">MHGPVLNSKYNNQSTTKPTRHQQCQLGVARGRRYRPVGWRRHKITTPRPEHHGRAVGA</sequence>
<feature type="compositionally biased region" description="Polar residues" evidence="1">
    <location>
        <begin position="8"/>
        <end position="25"/>
    </location>
</feature>
<reference evidence="2" key="1">
    <citation type="journal article" date="2015" name="Sci. Rep.">
        <title>Spliced leader RNA trans-splicing discovered in copepods.</title>
        <authorList>
            <person name="Yang F."/>
            <person name="Xu D."/>
            <person name="Zhuang Y."/>
            <person name="Yi X."/>
            <person name="Huang Y."/>
            <person name="Chen H."/>
            <person name="Lin S."/>
            <person name="Campbell D.A."/>
            <person name="Sturm N.R."/>
            <person name="Liu G."/>
            <person name="Zhang H."/>
        </authorList>
    </citation>
    <scope>NUCLEOTIDE SEQUENCE</scope>
</reference>
<feature type="region of interest" description="Disordered" evidence="1">
    <location>
        <begin position="1"/>
        <end position="58"/>
    </location>
</feature>